<dbReference type="GeneID" id="83065040"/>
<accession>A0AAU9ALN5</accession>
<feature type="domain" description="DUF4190" evidence="2">
    <location>
        <begin position="11"/>
        <end position="74"/>
    </location>
</feature>
<reference evidence="3 4" key="1">
    <citation type="journal article" date="2017" name="DNA Res.">
        <title>Complete genome sequence and expression profile of the commercial lytic enzyme producer Lysobacter enzymogenes M497-1.</title>
        <authorList>
            <person name="Takami H."/>
            <person name="Toyoda A."/>
            <person name="Uchiyama I."/>
            <person name="Itoh T."/>
            <person name="Takaki Y."/>
            <person name="Arai W."/>
            <person name="Nishi S."/>
            <person name="Kawai M."/>
            <person name="Shinya K."/>
            <person name="Ikeda H."/>
        </authorList>
    </citation>
    <scope>NUCLEOTIDE SEQUENCE [LARGE SCALE GENOMIC DNA]</scope>
    <source>
        <strain evidence="3 4">M497-1</strain>
    </source>
</reference>
<dbReference type="Pfam" id="PF13828">
    <property type="entry name" value="DUF4190"/>
    <property type="match status" value="1"/>
</dbReference>
<dbReference type="RefSeq" id="WP_074867532.1">
    <property type="nucleotide sequence ID" value="NZ_AP014940.1"/>
</dbReference>
<protein>
    <recommendedName>
        <fullName evidence="2">DUF4190 domain-containing protein</fullName>
    </recommendedName>
</protein>
<keyword evidence="1" id="KW-0472">Membrane</keyword>
<evidence type="ECO:0000313" key="3">
    <source>
        <dbReference type="EMBL" id="BAV98702.1"/>
    </source>
</evidence>
<dbReference type="Proteomes" id="UP000218824">
    <property type="component" value="Chromosome"/>
</dbReference>
<feature type="transmembrane region" description="Helical" evidence="1">
    <location>
        <begin position="12"/>
        <end position="36"/>
    </location>
</feature>
<organism evidence="3 4">
    <name type="scientific">Lysobacter enzymogenes</name>
    <dbReference type="NCBI Taxonomy" id="69"/>
    <lineage>
        <taxon>Bacteria</taxon>
        <taxon>Pseudomonadati</taxon>
        <taxon>Pseudomonadota</taxon>
        <taxon>Gammaproteobacteria</taxon>
        <taxon>Lysobacterales</taxon>
        <taxon>Lysobacteraceae</taxon>
        <taxon>Lysobacter</taxon>
    </lineage>
</organism>
<keyword evidence="1" id="KW-1133">Transmembrane helix</keyword>
<keyword evidence="1" id="KW-0812">Transmembrane</keyword>
<evidence type="ECO:0000259" key="2">
    <source>
        <dbReference type="Pfam" id="PF13828"/>
    </source>
</evidence>
<evidence type="ECO:0000256" key="1">
    <source>
        <dbReference type="SAM" id="Phobius"/>
    </source>
</evidence>
<dbReference type="EMBL" id="AP014940">
    <property type="protein sequence ID" value="BAV98702.1"/>
    <property type="molecule type" value="Genomic_DNA"/>
</dbReference>
<name>A0AAU9ALN5_LYSEN</name>
<proteinExistence type="predicted"/>
<dbReference type="InterPro" id="IPR025241">
    <property type="entry name" value="DUF4190"/>
</dbReference>
<feature type="transmembrane region" description="Helical" evidence="1">
    <location>
        <begin position="57"/>
        <end position="90"/>
    </location>
</feature>
<evidence type="ECO:0000313" key="4">
    <source>
        <dbReference type="Proteomes" id="UP000218824"/>
    </source>
</evidence>
<dbReference type="AlphaFoldDB" id="A0AAU9ALN5"/>
<gene>
    <name evidence="3" type="ORF">LEN_3215</name>
</gene>
<dbReference type="KEGG" id="lem:LEN_3215"/>
<sequence length="97" mass="10093">MQAPIRQTSGLAIFSLIAGVLGWTLLPFLGSLAAIVSGHMARGQIRRAPDRLDGDGLAIAGLVLGWASVIIAILSVIVFVVFFGGLAVVLAFLAQQH</sequence>